<feature type="region of interest" description="Disordered" evidence="1">
    <location>
        <begin position="100"/>
        <end position="124"/>
    </location>
</feature>
<dbReference type="InterPro" id="IPR016024">
    <property type="entry name" value="ARM-type_fold"/>
</dbReference>
<accession>A0A0F9YFU7</accession>
<dbReference type="Gene3D" id="3.90.1580.10">
    <property type="entry name" value="paralog of FGE (formylglycine-generating enzyme)"/>
    <property type="match status" value="1"/>
</dbReference>
<proteinExistence type="predicted"/>
<sequence length="365" mass="41024">MDTSAKVLTWAKHLCSHAPLVGAHIRRAACQKLATDGTAQSVPFLVSALASSDEEVRRMAHKGLESLKDPEAIDALQVGYLFTENECICDLLNERGCTAPDADQRRRSQEARPEQSPRPTDEVWQYHNSKDDTRLAFVPEGDFLAGLGRFRVHLPAYYLALTCVTNAQYARFLTDRRASPDRMSGWMSLEQSALSRTKDGAYAADPDKADRPVIWVTWEGAAAYCKWAGLRLPSELEWEKGARGVDGRMYPWGDEWEMGRPLPPSGEPAPEEITSVCAYSTARSPYGHYQMIGNVFEWCADWYEEGVYERYARGDTKAPSQGEHRVLRGGPWRFGPPAYLRTEYRKSTVWRGGTLLCGFRCAKSL</sequence>
<organism evidence="3">
    <name type="scientific">marine sediment metagenome</name>
    <dbReference type="NCBI Taxonomy" id="412755"/>
    <lineage>
        <taxon>unclassified sequences</taxon>
        <taxon>metagenomes</taxon>
        <taxon>ecological metagenomes</taxon>
    </lineage>
</organism>
<dbReference type="Gene3D" id="1.25.10.10">
    <property type="entry name" value="Leucine-rich Repeat Variant"/>
    <property type="match status" value="1"/>
</dbReference>
<dbReference type="InterPro" id="IPR005532">
    <property type="entry name" value="SUMF_dom"/>
</dbReference>
<dbReference type="PANTHER" id="PTHR23150:SF19">
    <property type="entry name" value="FORMYLGLYCINE-GENERATING ENZYME"/>
    <property type="match status" value="1"/>
</dbReference>
<name>A0A0F9YFU7_9ZZZZ</name>
<dbReference type="InterPro" id="IPR016187">
    <property type="entry name" value="CTDL_fold"/>
</dbReference>
<protein>
    <recommendedName>
        <fullName evidence="2">Sulfatase-modifying factor enzyme-like domain-containing protein</fullName>
    </recommendedName>
</protein>
<gene>
    <name evidence="3" type="ORF">LCGC14_0015270</name>
</gene>
<feature type="domain" description="Sulfatase-modifying factor enzyme-like" evidence="2">
    <location>
        <begin position="151"/>
        <end position="363"/>
    </location>
</feature>
<evidence type="ECO:0000256" key="1">
    <source>
        <dbReference type="SAM" id="MobiDB-lite"/>
    </source>
</evidence>
<dbReference type="Pfam" id="PF03781">
    <property type="entry name" value="FGE-sulfatase"/>
    <property type="match status" value="1"/>
</dbReference>
<dbReference type="Pfam" id="PF13646">
    <property type="entry name" value="HEAT_2"/>
    <property type="match status" value="1"/>
</dbReference>
<reference evidence="3" key="1">
    <citation type="journal article" date="2015" name="Nature">
        <title>Complex archaea that bridge the gap between prokaryotes and eukaryotes.</title>
        <authorList>
            <person name="Spang A."/>
            <person name="Saw J.H."/>
            <person name="Jorgensen S.L."/>
            <person name="Zaremba-Niedzwiedzka K."/>
            <person name="Martijn J."/>
            <person name="Lind A.E."/>
            <person name="van Eijk R."/>
            <person name="Schleper C."/>
            <person name="Guy L."/>
            <person name="Ettema T.J."/>
        </authorList>
    </citation>
    <scope>NUCLEOTIDE SEQUENCE</scope>
</reference>
<feature type="compositionally biased region" description="Basic and acidic residues" evidence="1">
    <location>
        <begin position="102"/>
        <end position="121"/>
    </location>
</feature>
<dbReference type="AlphaFoldDB" id="A0A0F9YFU7"/>
<dbReference type="PANTHER" id="PTHR23150">
    <property type="entry name" value="SULFATASE MODIFYING FACTOR 1, 2"/>
    <property type="match status" value="1"/>
</dbReference>
<dbReference type="InterPro" id="IPR042095">
    <property type="entry name" value="SUMF_sf"/>
</dbReference>
<dbReference type="SUPFAM" id="SSF56436">
    <property type="entry name" value="C-type lectin-like"/>
    <property type="match status" value="1"/>
</dbReference>
<evidence type="ECO:0000259" key="2">
    <source>
        <dbReference type="Pfam" id="PF03781"/>
    </source>
</evidence>
<dbReference type="SUPFAM" id="SSF48371">
    <property type="entry name" value="ARM repeat"/>
    <property type="match status" value="1"/>
</dbReference>
<comment type="caution">
    <text evidence="3">The sequence shown here is derived from an EMBL/GenBank/DDBJ whole genome shotgun (WGS) entry which is preliminary data.</text>
</comment>
<dbReference type="EMBL" id="LAZR01000003">
    <property type="protein sequence ID" value="KKO11052.1"/>
    <property type="molecule type" value="Genomic_DNA"/>
</dbReference>
<dbReference type="InterPro" id="IPR051043">
    <property type="entry name" value="Sulfatase_Mod_Factor_Kinase"/>
</dbReference>
<dbReference type="InterPro" id="IPR011989">
    <property type="entry name" value="ARM-like"/>
</dbReference>
<dbReference type="GO" id="GO:0120147">
    <property type="term" value="F:formylglycine-generating oxidase activity"/>
    <property type="evidence" value="ECO:0007669"/>
    <property type="project" value="TreeGrafter"/>
</dbReference>
<evidence type="ECO:0000313" key="3">
    <source>
        <dbReference type="EMBL" id="KKO11052.1"/>
    </source>
</evidence>